<gene>
    <name evidence="2" type="ORF">AVDCRST_MAG10-315</name>
</gene>
<dbReference type="EMBL" id="CADCTB010000019">
    <property type="protein sequence ID" value="CAA9214536.1"/>
    <property type="molecule type" value="Genomic_DNA"/>
</dbReference>
<dbReference type="AlphaFoldDB" id="A0A6J4H8J8"/>
<evidence type="ECO:0000313" key="2">
    <source>
        <dbReference type="EMBL" id="CAA9214536.1"/>
    </source>
</evidence>
<sequence>MSSGQGNQGNPRRNNHSGGNSKPSARRNAQPRPSADPTPAEFWRIAPKAAVPARITPATDPTALVRSLGRPPLEHPGADRYLASVAQRAAGLATALAVAADILATTDED</sequence>
<protein>
    <submittedName>
        <fullName evidence="2">Uncharacterized protein</fullName>
    </submittedName>
</protein>
<feature type="region of interest" description="Disordered" evidence="1">
    <location>
        <begin position="1"/>
        <end position="42"/>
    </location>
</feature>
<feature type="compositionally biased region" description="Low complexity" evidence="1">
    <location>
        <begin position="1"/>
        <end position="12"/>
    </location>
</feature>
<name>A0A6J4H8J8_9ACTN</name>
<organism evidence="2">
    <name type="scientific">uncultured Acidimicrobiales bacterium</name>
    <dbReference type="NCBI Taxonomy" id="310071"/>
    <lineage>
        <taxon>Bacteria</taxon>
        <taxon>Bacillati</taxon>
        <taxon>Actinomycetota</taxon>
        <taxon>Acidimicrobiia</taxon>
        <taxon>Acidimicrobiales</taxon>
        <taxon>environmental samples</taxon>
    </lineage>
</organism>
<proteinExistence type="predicted"/>
<reference evidence="2" key="1">
    <citation type="submission" date="2020-02" db="EMBL/GenBank/DDBJ databases">
        <authorList>
            <person name="Meier V. D."/>
        </authorList>
    </citation>
    <scope>NUCLEOTIDE SEQUENCE</scope>
    <source>
        <strain evidence="2">AVDCRST_MAG10</strain>
    </source>
</reference>
<evidence type="ECO:0000256" key="1">
    <source>
        <dbReference type="SAM" id="MobiDB-lite"/>
    </source>
</evidence>
<accession>A0A6J4H8J8</accession>